<dbReference type="GO" id="GO:0043190">
    <property type="term" value="C:ATP-binding cassette (ABC) transporter complex"/>
    <property type="evidence" value="ECO:0007669"/>
    <property type="project" value="InterPro"/>
</dbReference>
<accession>A0A142CXB1</accession>
<dbReference type="InterPro" id="IPR003339">
    <property type="entry name" value="ABC/ECF_trnsptr_transmembrane"/>
</dbReference>
<evidence type="ECO:0000313" key="8">
    <source>
        <dbReference type="Proteomes" id="UP000073604"/>
    </source>
</evidence>
<dbReference type="CDD" id="cd16914">
    <property type="entry name" value="EcfT"/>
    <property type="match status" value="1"/>
</dbReference>
<dbReference type="GeneID" id="27140822"/>
<dbReference type="EMBL" id="CP014750">
    <property type="protein sequence ID" value="AMQ19413.1"/>
    <property type="molecule type" value="Genomic_DNA"/>
</dbReference>
<dbReference type="PANTHER" id="PTHR34857">
    <property type="entry name" value="SLL0384 PROTEIN"/>
    <property type="match status" value="1"/>
</dbReference>
<keyword evidence="2" id="KW-1003">Cell membrane</keyword>
<feature type="transmembrane region" description="Helical" evidence="6">
    <location>
        <begin position="251"/>
        <end position="272"/>
    </location>
</feature>
<evidence type="ECO:0000256" key="1">
    <source>
        <dbReference type="ARBA" id="ARBA00004651"/>
    </source>
</evidence>
<comment type="subcellular location">
    <subcellularLocation>
        <location evidence="1">Cell membrane</location>
        <topology evidence="1">Multi-pass membrane protein</topology>
    </subcellularLocation>
</comment>
<evidence type="ECO:0008006" key="9">
    <source>
        <dbReference type="Google" id="ProtNLM"/>
    </source>
</evidence>
<keyword evidence="5 6" id="KW-0472">Membrane</keyword>
<dbReference type="KEGG" id="tpep:A0127_09700"/>
<organism evidence="7 8">
    <name type="scientific">Thermococcus peptonophilus</name>
    <dbReference type="NCBI Taxonomy" id="53952"/>
    <lineage>
        <taxon>Archaea</taxon>
        <taxon>Methanobacteriati</taxon>
        <taxon>Methanobacteriota</taxon>
        <taxon>Thermococci</taxon>
        <taxon>Thermococcales</taxon>
        <taxon>Thermococcaceae</taxon>
        <taxon>Thermococcus</taxon>
    </lineage>
</organism>
<dbReference type="InterPro" id="IPR051611">
    <property type="entry name" value="ECF_transporter_component"/>
</dbReference>
<feature type="transmembrane region" description="Helical" evidence="6">
    <location>
        <begin position="40"/>
        <end position="64"/>
    </location>
</feature>
<keyword evidence="3 6" id="KW-0812">Transmembrane</keyword>
<dbReference type="InterPro" id="IPR012809">
    <property type="entry name" value="ECF_CbiQ"/>
</dbReference>
<dbReference type="STRING" id="53952.A0127_09700"/>
<feature type="transmembrane region" description="Helical" evidence="6">
    <location>
        <begin position="84"/>
        <end position="103"/>
    </location>
</feature>
<evidence type="ECO:0000256" key="4">
    <source>
        <dbReference type="ARBA" id="ARBA00022989"/>
    </source>
</evidence>
<sequence length="273" mass="30548">MGLLEETAKEVLQFTTEAVFSERYAREDGLLQKADPRVRFFSLFVLVSTVVFLRSFTALLVFYTVPLLLSYFSKVKLGDFVKRVWVFVPIFTGIIAAPSMFMVPGKPLLTIPHTDITLTWEGLRWAVLFTLRVATAVSYAVLFTMTSRWNEVLSALSSFKVPGMVITIATLAYRYTFLLSKLLLDSMHARRARLAGDLGMVESWKEAGKHIGATFIKASALGEEVYYAMLSRGYKNEVPPVEGFKIEAVDYLIISLTAFLLLFGVIATKVGLP</sequence>
<gene>
    <name evidence="7" type="ORF">A0127_09700</name>
</gene>
<reference evidence="8" key="1">
    <citation type="submission" date="2016-03" db="EMBL/GenBank/DDBJ databases">
        <authorList>
            <person name="Oger P.M."/>
        </authorList>
    </citation>
    <scope>NUCLEOTIDE SEQUENCE [LARGE SCALE GENOMIC DNA]</scope>
    <source>
        <strain evidence="8">OG-1</strain>
    </source>
</reference>
<protein>
    <recommendedName>
        <fullName evidence="9">Cobalt ECF transporter T component CbiQ</fullName>
    </recommendedName>
</protein>
<evidence type="ECO:0000256" key="6">
    <source>
        <dbReference type="SAM" id="Phobius"/>
    </source>
</evidence>
<evidence type="ECO:0000256" key="5">
    <source>
        <dbReference type="ARBA" id="ARBA00023136"/>
    </source>
</evidence>
<dbReference type="Proteomes" id="UP000073604">
    <property type="component" value="Chromosome"/>
</dbReference>
<dbReference type="AlphaFoldDB" id="A0A142CXB1"/>
<dbReference type="Pfam" id="PF02361">
    <property type="entry name" value="CbiQ"/>
    <property type="match status" value="1"/>
</dbReference>
<keyword evidence="8" id="KW-1185">Reference proteome</keyword>
<evidence type="ECO:0000256" key="3">
    <source>
        <dbReference type="ARBA" id="ARBA00022692"/>
    </source>
</evidence>
<dbReference type="OrthoDB" id="51610at2157"/>
<dbReference type="PANTHER" id="PTHR34857:SF2">
    <property type="entry name" value="SLL0384 PROTEIN"/>
    <property type="match status" value="1"/>
</dbReference>
<proteinExistence type="predicted"/>
<feature type="transmembrane region" description="Helical" evidence="6">
    <location>
        <begin position="123"/>
        <end position="143"/>
    </location>
</feature>
<dbReference type="GO" id="GO:0006824">
    <property type="term" value="P:cobalt ion transport"/>
    <property type="evidence" value="ECO:0007669"/>
    <property type="project" value="InterPro"/>
</dbReference>
<dbReference type="RefSeq" id="WP_062390701.1">
    <property type="nucleotide sequence ID" value="NZ_CP014750.1"/>
</dbReference>
<name>A0A142CXB1_9EURY</name>
<feature type="transmembrane region" description="Helical" evidence="6">
    <location>
        <begin position="163"/>
        <end position="184"/>
    </location>
</feature>
<evidence type="ECO:0000313" key="7">
    <source>
        <dbReference type="EMBL" id="AMQ19413.1"/>
    </source>
</evidence>
<keyword evidence="4 6" id="KW-1133">Transmembrane helix</keyword>
<evidence type="ECO:0000256" key="2">
    <source>
        <dbReference type="ARBA" id="ARBA00022475"/>
    </source>
</evidence>
<dbReference type="NCBIfam" id="TIGR02454">
    <property type="entry name" value="ECF_T_CbiQ"/>
    <property type="match status" value="1"/>
</dbReference>